<organism evidence="1 2">
    <name type="scientific">Variovorax guangxiensis</name>
    <dbReference type="NCBI Taxonomy" id="1775474"/>
    <lineage>
        <taxon>Bacteria</taxon>
        <taxon>Pseudomonadati</taxon>
        <taxon>Pseudomonadota</taxon>
        <taxon>Betaproteobacteria</taxon>
        <taxon>Burkholderiales</taxon>
        <taxon>Comamonadaceae</taxon>
        <taxon>Variovorax</taxon>
    </lineage>
</organism>
<dbReference type="AlphaFoldDB" id="A0A840FR19"/>
<comment type="caution">
    <text evidence="1">The sequence shown here is derived from an EMBL/GenBank/DDBJ whole genome shotgun (WGS) entry which is preliminary data.</text>
</comment>
<protein>
    <submittedName>
        <fullName evidence="1">Uncharacterized protein</fullName>
    </submittedName>
</protein>
<evidence type="ECO:0000313" key="1">
    <source>
        <dbReference type="EMBL" id="MBB4225016.1"/>
    </source>
</evidence>
<proteinExistence type="predicted"/>
<sequence length="205" mass="22108">MDKTKWSGPLKTEGVSVRLYQSGDLQVSNPHVQLGLVGLALIGETRPPAIRPRAAALLAADVARELDLIVVPTLSAPVPEMLPLEIFEKPLARMDAERRFILKVGVRVETLNHLPMAWTTNQYWLGAKAALIDSSDGSAIWQGSCWINLDPDDKTRQVTNEQLSSANGQSLLASAMKSATRQCAAAMNNAVATASGAEQYAFNAK</sequence>
<dbReference type="RefSeq" id="WP_184641877.1">
    <property type="nucleotide sequence ID" value="NZ_JACIFZ010000010.1"/>
</dbReference>
<name>A0A840FR19_9BURK</name>
<gene>
    <name evidence="1" type="ORF">GGD71_005825</name>
</gene>
<dbReference type="EMBL" id="JACIFZ010000010">
    <property type="protein sequence ID" value="MBB4225016.1"/>
    <property type="molecule type" value="Genomic_DNA"/>
</dbReference>
<reference evidence="1 2" key="1">
    <citation type="submission" date="2020-08" db="EMBL/GenBank/DDBJ databases">
        <title>Genomic Encyclopedia of Type Strains, Phase IV (KMG-V): Genome sequencing to study the core and pangenomes of soil and plant-associated prokaryotes.</title>
        <authorList>
            <person name="Whitman W."/>
        </authorList>
    </citation>
    <scope>NUCLEOTIDE SEQUENCE [LARGE SCALE GENOMIC DNA]</scope>
    <source>
        <strain evidence="1 2">34/80</strain>
    </source>
</reference>
<dbReference type="Proteomes" id="UP000524450">
    <property type="component" value="Unassembled WGS sequence"/>
</dbReference>
<evidence type="ECO:0000313" key="2">
    <source>
        <dbReference type="Proteomes" id="UP000524450"/>
    </source>
</evidence>
<accession>A0A840FR19</accession>